<accession>A0A1J1I1W5</accession>
<evidence type="ECO:0000313" key="2">
    <source>
        <dbReference type="EMBL" id="CRK94203.1"/>
    </source>
</evidence>
<sequence>MLSWLFRRDARLKYYDYGASIFLHLEVLIYSDDDHHKISCGYIITDHNSALPKSSKERKTERDEAHRDKQR</sequence>
<feature type="region of interest" description="Disordered" evidence="1">
    <location>
        <begin position="51"/>
        <end position="71"/>
    </location>
</feature>
<keyword evidence="3" id="KW-1185">Reference proteome</keyword>
<proteinExistence type="predicted"/>
<dbReference type="EMBL" id="CVRI01000038">
    <property type="protein sequence ID" value="CRK94203.1"/>
    <property type="molecule type" value="Genomic_DNA"/>
</dbReference>
<evidence type="ECO:0000313" key="3">
    <source>
        <dbReference type="Proteomes" id="UP000183832"/>
    </source>
</evidence>
<feature type="compositionally biased region" description="Basic and acidic residues" evidence="1">
    <location>
        <begin position="54"/>
        <end position="71"/>
    </location>
</feature>
<name>A0A1J1I1W5_9DIPT</name>
<protein>
    <submittedName>
        <fullName evidence="2">CLUMA_CG007719, isoform A</fullName>
    </submittedName>
</protein>
<evidence type="ECO:0000256" key="1">
    <source>
        <dbReference type="SAM" id="MobiDB-lite"/>
    </source>
</evidence>
<dbReference type="AlphaFoldDB" id="A0A1J1I1W5"/>
<dbReference type="Proteomes" id="UP000183832">
    <property type="component" value="Unassembled WGS sequence"/>
</dbReference>
<gene>
    <name evidence="2" type="ORF">CLUMA_CG007719</name>
</gene>
<organism evidence="2 3">
    <name type="scientific">Clunio marinus</name>
    <dbReference type="NCBI Taxonomy" id="568069"/>
    <lineage>
        <taxon>Eukaryota</taxon>
        <taxon>Metazoa</taxon>
        <taxon>Ecdysozoa</taxon>
        <taxon>Arthropoda</taxon>
        <taxon>Hexapoda</taxon>
        <taxon>Insecta</taxon>
        <taxon>Pterygota</taxon>
        <taxon>Neoptera</taxon>
        <taxon>Endopterygota</taxon>
        <taxon>Diptera</taxon>
        <taxon>Nematocera</taxon>
        <taxon>Chironomoidea</taxon>
        <taxon>Chironomidae</taxon>
        <taxon>Clunio</taxon>
    </lineage>
</organism>
<reference evidence="2 3" key="1">
    <citation type="submission" date="2015-04" db="EMBL/GenBank/DDBJ databases">
        <authorList>
            <person name="Syromyatnikov M.Y."/>
            <person name="Popov V.N."/>
        </authorList>
    </citation>
    <scope>NUCLEOTIDE SEQUENCE [LARGE SCALE GENOMIC DNA]</scope>
</reference>